<dbReference type="AlphaFoldDB" id="A0A1F2WF29"/>
<reference evidence="7 8" key="1">
    <citation type="journal article" date="2016" name="Nat. Commun.">
        <title>Thousands of microbial genomes shed light on interconnected biogeochemical processes in an aquifer system.</title>
        <authorList>
            <person name="Anantharaman K."/>
            <person name="Brown C.T."/>
            <person name="Hug L.A."/>
            <person name="Sharon I."/>
            <person name="Castelle C.J."/>
            <person name="Probst A.J."/>
            <person name="Thomas B.C."/>
            <person name="Singh A."/>
            <person name="Wilkins M.J."/>
            <person name="Karaoz U."/>
            <person name="Brodie E.L."/>
            <person name="Williams K.H."/>
            <person name="Hubbard S.S."/>
            <person name="Banfield J.F."/>
        </authorList>
    </citation>
    <scope>NUCLEOTIDE SEQUENCE [LARGE SCALE GENOMIC DNA]</scope>
</reference>
<accession>A0A1F2WF29</accession>
<gene>
    <name evidence="7" type="ORF">A2Y75_08940</name>
</gene>
<name>A0A1F2WF29_9ACTN</name>
<evidence type="ECO:0000313" key="7">
    <source>
        <dbReference type="EMBL" id="OFW55447.1"/>
    </source>
</evidence>
<dbReference type="NCBIfam" id="TIGR00374">
    <property type="entry name" value="flippase-like domain"/>
    <property type="match status" value="1"/>
</dbReference>
<dbReference type="PANTHER" id="PTHR39087:SF2">
    <property type="entry name" value="UPF0104 MEMBRANE PROTEIN MJ1595"/>
    <property type="match status" value="1"/>
</dbReference>
<dbReference type="PANTHER" id="PTHR39087">
    <property type="entry name" value="UPF0104 MEMBRANE PROTEIN MJ1595"/>
    <property type="match status" value="1"/>
</dbReference>
<evidence type="ECO:0000256" key="2">
    <source>
        <dbReference type="ARBA" id="ARBA00022475"/>
    </source>
</evidence>
<comment type="subcellular location">
    <subcellularLocation>
        <location evidence="1">Cell membrane</location>
        <topology evidence="1">Multi-pass membrane protein</topology>
    </subcellularLocation>
</comment>
<feature type="transmembrane region" description="Helical" evidence="6">
    <location>
        <begin position="323"/>
        <end position="350"/>
    </location>
</feature>
<evidence type="ECO:0000256" key="6">
    <source>
        <dbReference type="SAM" id="Phobius"/>
    </source>
</evidence>
<dbReference type="STRING" id="1797197.A2Y75_08940"/>
<dbReference type="GO" id="GO:0005886">
    <property type="term" value="C:plasma membrane"/>
    <property type="evidence" value="ECO:0007669"/>
    <property type="project" value="UniProtKB-SubCell"/>
</dbReference>
<proteinExistence type="predicted"/>
<sequence>MKMAKDIQINQSNAAAEAAPPRRQWHMIRDIIILLLLGTGLYLLVPKFIGDREMLAVVKNANFLMIPVALAIETLSMLSICRLYYEVMKSGGGSLSFPRLSLIYMSAYAFGHVVPGGNAGTVYLNYREYRNEGVSRRLAAKTLVISNLAYSAGLIAMLVCGLLLTLATGRLPFSYNITAIVISSGSILFVLLCVYVLIRPDLLRRVAVALLHAIKAFHLLNAISDEEVESWVGDISDYVRSMFRDRRSLIRIGSCGIGFWFFDLACLYTVFVAIGHPINPGILMLSYTIADIVGSLPLTPAGLGVFEVSLGAILYGFGYPKEVLATAILGFRFFSFWLCTLAGGGCYLVLLTQRRKQKLGGEVRGNPGIGRRSSL</sequence>
<protein>
    <recommendedName>
        <fullName evidence="9">Flippase-like domain-containing protein</fullName>
    </recommendedName>
</protein>
<evidence type="ECO:0008006" key="9">
    <source>
        <dbReference type="Google" id="ProtNLM"/>
    </source>
</evidence>
<feature type="transmembrane region" description="Helical" evidence="6">
    <location>
        <begin position="31"/>
        <end position="49"/>
    </location>
</feature>
<evidence type="ECO:0000256" key="5">
    <source>
        <dbReference type="ARBA" id="ARBA00023136"/>
    </source>
</evidence>
<dbReference type="InterPro" id="IPR022791">
    <property type="entry name" value="L-PG_synthase/AglD"/>
</dbReference>
<evidence type="ECO:0000256" key="3">
    <source>
        <dbReference type="ARBA" id="ARBA00022692"/>
    </source>
</evidence>
<evidence type="ECO:0000313" key="8">
    <source>
        <dbReference type="Proteomes" id="UP000177876"/>
    </source>
</evidence>
<evidence type="ECO:0000256" key="1">
    <source>
        <dbReference type="ARBA" id="ARBA00004651"/>
    </source>
</evidence>
<keyword evidence="3 6" id="KW-0812">Transmembrane</keyword>
<keyword evidence="2" id="KW-1003">Cell membrane</keyword>
<feature type="transmembrane region" description="Helical" evidence="6">
    <location>
        <begin position="147"/>
        <end position="167"/>
    </location>
</feature>
<comment type="caution">
    <text evidence="7">The sequence shown here is derived from an EMBL/GenBank/DDBJ whole genome shotgun (WGS) entry which is preliminary data.</text>
</comment>
<feature type="transmembrane region" description="Helical" evidence="6">
    <location>
        <begin position="105"/>
        <end position="126"/>
    </location>
</feature>
<dbReference type="EMBL" id="MELK01000053">
    <property type="protein sequence ID" value="OFW55447.1"/>
    <property type="molecule type" value="Genomic_DNA"/>
</dbReference>
<dbReference type="Pfam" id="PF03706">
    <property type="entry name" value="LPG_synthase_TM"/>
    <property type="match status" value="1"/>
</dbReference>
<feature type="transmembrane region" description="Helical" evidence="6">
    <location>
        <begin position="249"/>
        <end position="274"/>
    </location>
</feature>
<evidence type="ECO:0000256" key="4">
    <source>
        <dbReference type="ARBA" id="ARBA00022989"/>
    </source>
</evidence>
<feature type="transmembrane region" description="Helical" evidence="6">
    <location>
        <begin position="61"/>
        <end position="85"/>
    </location>
</feature>
<keyword evidence="4 6" id="KW-1133">Transmembrane helix</keyword>
<dbReference type="Proteomes" id="UP000177876">
    <property type="component" value="Unassembled WGS sequence"/>
</dbReference>
<organism evidence="7 8">
    <name type="scientific">Candidatus Solincola sediminis</name>
    <dbReference type="NCBI Taxonomy" id="1797199"/>
    <lineage>
        <taxon>Bacteria</taxon>
        <taxon>Bacillati</taxon>
        <taxon>Actinomycetota</taxon>
        <taxon>Candidatus Geothermincolia</taxon>
        <taxon>Candidatus Geothermincolales</taxon>
        <taxon>Candidatus Geothermincolaceae</taxon>
        <taxon>Candidatus Solincola</taxon>
    </lineage>
</organism>
<keyword evidence="5 6" id="KW-0472">Membrane</keyword>
<feature type="transmembrane region" description="Helical" evidence="6">
    <location>
        <begin position="173"/>
        <end position="198"/>
    </location>
</feature>